<reference evidence="8 9" key="1">
    <citation type="submission" date="2023-07" db="EMBL/GenBank/DDBJ databases">
        <title>Protaetiibacter sp. nov WY-16 isolated from soil.</title>
        <authorList>
            <person name="Liu B."/>
            <person name="Wan Y."/>
        </authorList>
    </citation>
    <scope>NUCLEOTIDE SEQUENCE [LARGE SCALE GENOMIC DNA]</scope>
    <source>
        <strain evidence="8 9">WY-16</strain>
    </source>
</reference>
<dbReference type="RefSeq" id="WP_305002173.1">
    <property type="nucleotide sequence ID" value="NZ_JAUQUB010000001.1"/>
</dbReference>
<evidence type="ECO:0000256" key="1">
    <source>
        <dbReference type="ARBA" id="ARBA00008857"/>
    </source>
</evidence>
<dbReference type="InterPro" id="IPR011010">
    <property type="entry name" value="DNA_brk_join_enz"/>
</dbReference>
<evidence type="ECO:0000313" key="8">
    <source>
        <dbReference type="EMBL" id="MDO7881775.1"/>
    </source>
</evidence>
<dbReference type="InterPro" id="IPR010998">
    <property type="entry name" value="Integrase_recombinase_N"/>
</dbReference>
<evidence type="ECO:0000259" key="7">
    <source>
        <dbReference type="PROSITE" id="PS51900"/>
    </source>
</evidence>
<dbReference type="InterPro" id="IPR013762">
    <property type="entry name" value="Integrase-like_cat_sf"/>
</dbReference>
<sequence length="421" mass="45720">MPITRDEAVVGYTCPECPTAVEPIRRVETKPGRVVYRARVDSARPTPGRPRQQGSASFPTLDGARSWVAEVRSAVAASGLYGAAARAASETVGHLCERWIETRVDVRRVTREGYRNWLAPVFRHDLALTPVTELGVAEVQSFVAWLAREGMRPRKGREIGTPLSASSMRSVKIALQQALDLAVAEGTIQRNVVKLARWPKARTVRGQDLRHWQPVELVQFRDHADADRLAGAWRLTLSGMTRADIMGLRWGDVDLDGGIASVSVGRVALDDGSTEENDPKSAQRVRSVPFEAIHPGTVALLKRMKAQQAADRLAAGAAWRDCGLVVVDELGDPLAPQVYSDRFRRLCALAGVPVIKLHNVRHSIAFWLHQLEVAPADAAALLGHSVEVHLTTYLPHSGSAGIRAAARALGEGMQKAVASGV</sequence>
<comment type="similarity">
    <text evidence="1">Belongs to the 'phage' integrase family.</text>
</comment>
<dbReference type="Proteomes" id="UP001241072">
    <property type="component" value="Unassembled WGS sequence"/>
</dbReference>
<dbReference type="Pfam" id="PF00589">
    <property type="entry name" value="Phage_integrase"/>
    <property type="match status" value="1"/>
</dbReference>
<protein>
    <submittedName>
        <fullName evidence="8">Tyrosine-type recombinase/integrase</fullName>
    </submittedName>
</protein>
<feature type="region of interest" description="Disordered" evidence="5">
    <location>
        <begin position="38"/>
        <end position="59"/>
    </location>
</feature>
<evidence type="ECO:0000259" key="6">
    <source>
        <dbReference type="PROSITE" id="PS51898"/>
    </source>
</evidence>
<feature type="domain" description="Tyr recombinase" evidence="6">
    <location>
        <begin position="207"/>
        <end position="407"/>
    </location>
</feature>
<evidence type="ECO:0000256" key="5">
    <source>
        <dbReference type="SAM" id="MobiDB-lite"/>
    </source>
</evidence>
<evidence type="ECO:0000256" key="2">
    <source>
        <dbReference type="ARBA" id="ARBA00023125"/>
    </source>
</evidence>
<keyword evidence="2 4" id="KW-0238">DNA-binding</keyword>
<gene>
    <name evidence="8" type="ORF">Q5716_05990</name>
</gene>
<evidence type="ECO:0000256" key="3">
    <source>
        <dbReference type="ARBA" id="ARBA00023172"/>
    </source>
</evidence>
<comment type="caution">
    <text evidence="8">The sequence shown here is derived from an EMBL/GenBank/DDBJ whole genome shotgun (WGS) entry which is preliminary data.</text>
</comment>
<feature type="domain" description="Core-binding (CB)" evidence="7">
    <location>
        <begin position="90"/>
        <end position="183"/>
    </location>
</feature>
<accession>A0ABT9BL84</accession>
<dbReference type="SUPFAM" id="SSF56349">
    <property type="entry name" value="DNA breaking-rejoining enzymes"/>
    <property type="match status" value="1"/>
</dbReference>
<dbReference type="PROSITE" id="PS51898">
    <property type="entry name" value="TYR_RECOMBINASE"/>
    <property type="match status" value="1"/>
</dbReference>
<evidence type="ECO:0000256" key="4">
    <source>
        <dbReference type="PROSITE-ProRule" id="PRU01248"/>
    </source>
</evidence>
<dbReference type="Gene3D" id="1.10.150.130">
    <property type="match status" value="1"/>
</dbReference>
<name>A0ABT9BL84_9MICO</name>
<organism evidence="8 9">
    <name type="scientific">Antiquaquibacter soli</name>
    <dbReference type="NCBI Taxonomy" id="3064523"/>
    <lineage>
        <taxon>Bacteria</taxon>
        <taxon>Bacillati</taxon>
        <taxon>Actinomycetota</taxon>
        <taxon>Actinomycetes</taxon>
        <taxon>Micrococcales</taxon>
        <taxon>Microbacteriaceae</taxon>
        <taxon>Antiquaquibacter</taxon>
    </lineage>
</organism>
<keyword evidence="3" id="KW-0233">DNA recombination</keyword>
<dbReference type="PANTHER" id="PTHR30349">
    <property type="entry name" value="PHAGE INTEGRASE-RELATED"/>
    <property type="match status" value="1"/>
</dbReference>
<dbReference type="PROSITE" id="PS51900">
    <property type="entry name" value="CB"/>
    <property type="match status" value="1"/>
</dbReference>
<proteinExistence type="inferred from homology"/>
<dbReference type="Gene3D" id="1.10.443.10">
    <property type="entry name" value="Intergrase catalytic core"/>
    <property type="match status" value="1"/>
</dbReference>
<dbReference type="InterPro" id="IPR044068">
    <property type="entry name" value="CB"/>
</dbReference>
<dbReference type="PANTHER" id="PTHR30349:SF64">
    <property type="entry name" value="PROPHAGE INTEGRASE INTD-RELATED"/>
    <property type="match status" value="1"/>
</dbReference>
<evidence type="ECO:0000313" key="9">
    <source>
        <dbReference type="Proteomes" id="UP001241072"/>
    </source>
</evidence>
<dbReference type="InterPro" id="IPR002104">
    <property type="entry name" value="Integrase_catalytic"/>
</dbReference>
<dbReference type="EMBL" id="JAUQUB010000001">
    <property type="protein sequence ID" value="MDO7881775.1"/>
    <property type="molecule type" value="Genomic_DNA"/>
</dbReference>
<dbReference type="InterPro" id="IPR050090">
    <property type="entry name" value="Tyrosine_recombinase_XerCD"/>
</dbReference>
<keyword evidence="9" id="KW-1185">Reference proteome</keyword>